<sequence length="100" mass="10374">MAATHKRESPKGYRWRVLSRVLAAGLGGYGVSSSALSLLAVLLSRTPGVNPADGVLITTLLSFGLYSAIVIGVFSLRSVLRAWLVLGGAMLVLGAAHLAL</sequence>
<organism evidence="2 4">
    <name type="scientific">Pseudomonas morbosilactucae</name>
    <dbReference type="NCBI Taxonomy" id="2938197"/>
    <lineage>
        <taxon>Bacteria</taxon>
        <taxon>Pseudomonadati</taxon>
        <taxon>Pseudomonadota</taxon>
        <taxon>Gammaproteobacteria</taxon>
        <taxon>Pseudomonadales</taxon>
        <taxon>Pseudomonadaceae</taxon>
        <taxon>Pseudomonas</taxon>
    </lineage>
</organism>
<keyword evidence="1" id="KW-0472">Membrane</keyword>
<protein>
    <submittedName>
        <fullName evidence="2">Iron transporter</fullName>
    </submittedName>
</protein>
<evidence type="ECO:0000256" key="1">
    <source>
        <dbReference type="SAM" id="Phobius"/>
    </source>
</evidence>
<dbReference type="Proteomes" id="UP001155059">
    <property type="component" value="Unassembled WGS sequence"/>
</dbReference>
<evidence type="ECO:0000313" key="5">
    <source>
        <dbReference type="Proteomes" id="UP001155163"/>
    </source>
</evidence>
<comment type="caution">
    <text evidence="2">The sequence shown here is derived from an EMBL/GenBank/DDBJ whole genome shotgun (WGS) entry which is preliminary data.</text>
</comment>
<proteinExistence type="predicted"/>
<reference evidence="4 5" key="2">
    <citation type="journal article" date="2023" name="Plant Pathol.">
        <title>Dismantling and reorganizing Pseudomonas marginalis sensu#lato.</title>
        <authorList>
            <person name="Sawada H."/>
            <person name="Fujikawa T."/>
            <person name="Satou M."/>
        </authorList>
    </citation>
    <scope>NUCLEOTIDE SEQUENCE [LARGE SCALE GENOMIC DNA]</scope>
    <source>
        <strain evidence="2 4">MAFF 302030</strain>
        <strain evidence="3 5">MAFF 302046</strain>
    </source>
</reference>
<feature type="transmembrane region" description="Helical" evidence="1">
    <location>
        <begin position="55"/>
        <end position="75"/>
    </location>
</feature>
<dbReference type="EMBL" id="JALQCX010000050">
    <property type="protein sequence ID" value="MCK9817145.1"/>
    <property type="molecule type" value="Genomic_DNA"/>
</dbReference>
<evidence type="ECO:0000313" key="3">
    <source>
        <dbReference type="EMBL" id="MCK9817145.1"/>
    </source>
</evidence>
<dbReference type="AlphaFoldDB" id="A0A9X2C8S6"/>
<keyword evidence="1" id="KW-0812">Transmembrane</keyword>
<feature type="transmembrane region" description="Helical" evidence="1">
    <location>
        <begin position="21"/>
        <end position="43"/>
    </location>
</feature>
<accession>A0A9X2C8S6</accession>
<evidence type="ECO:0000313" key="4">
    <source>
        <dbReference type="Proteomes" id="UP001155059"/>
    </source>
</evidence>
<dbReference type="EMBL" id="JALQCW010000066">
    <property type="protein sequence ID" value="MCK9800574.1"/>
    <property type="molecule type" value="Genomic_DNA"/>
</dbReference>
<gene>
    <name evidence="2" type="ORF">M1B34_23525</name>
    <name evidence="3" type="ORF">M1B35_24220</name>
</gene>
<keyword evidence="5" id="KW-1185">Reference proteome</keyword>
<evidence type="ECO:0000313" key="2">
    <source>
        <dbReference type="EMBL" id="MCK9800574.1"/>
    </source>
</evidence>
<feature type="transmembrane region" description="Helical" evidence="1">
    <location>
        <begin position="82"/>
        <end position="99"/>
    </location>
</feature>
<name>A0A9X2C8S6_9PSED</name>
<reference evidence="4 5" key="1">
    <citation type="journal article" date="2022" name="Int. J. Syst. Evol. Microbiol.">
        <title>Pseudomonas aegrilactucae sp. nov. and Pseudomonas morbosilactucae sp. nov., pathogens causing bacterial rot of lettuce in Japan.</title>
        <authorList>
            <person name="Sawada H."/>
            <person name="Fujikawa T."/>
            <person name="Satou M."/>
        </authorList>
    </citation>
    <scope>NUCLEOTIDE SEQUENCE [LARGE SCALE GENOMIC DNA]</scope>
    <source>
        <strain evidence="2 4">MAFF 302030</strain>
        <strain evidence="3 5">MAFF 302046</strain>
    </source>
</reference>
<dbReference type="Proteomes" id="UP001155163">
    <property type="component" value="Unassembled WGS sequence"/>
</dbReference>
<dbReference type="RefSeq" id="WP_221178424.1">
    <property type="nucleotide sequence ID" value="NZ_JALQCW010000066.1"/>
</dbReference>
<keyword evidence="1" id="KW-1133">Transmembrane helix</keyword>